<organism evidence="10 11">
    <name type="scientific">Euplotes crassus</name>
    <dbReference type="NCBI Taxonomy" id="5936"/>
    <lineage>
        <taxon>Eukaryota</taxon>
        <taxon>Sar</taxon>
        <taxon>Alveolata</taxon>
        <taxon>Ciliophora</taxon>
        <taxon>Intramacronucleata</taxon>
        <taxon>Spirotrichea</taxon>
        <taxon>Hypotrichia</taxon>
        <taxon>Euplotida</taxon>
        <taxon>Euplotidae</taxon>
        <taxon>Moneuplotes</taxon>
    </lineage>
</organism>
<feature type="domain" description="CSC1/OSCA1-like N-terminal transmembrane" evidence="9">
    <location>
        <begin position="143"/>
        <end position="255"/>
    </location>
</feature>
<dbReference type="Pfam" id="PF13967">
    <property type="entry name" value="RSN1_TM"/>
    <property type="match status" value="1"/>
</dbReference>
<evidence type="ECO:0000313" key="10">
    <source>
        <dbReference type="EMBL" id="CAI2381222.1"/>
    </source>
</evidence>
<comment type="subcellular location">
    <subcellularLocation>
        <location evidence="1">Membrane</location>
        <topology evidence="1">Multi-pass membrane protein</topology>
    </subcellularLocation>
</comment>
<dbReference type="GO" id="GO:0005227">
    <property type="term" value="F:calcium-activated cation channel activity"/>
    <property type="evidence" value="ECO:0007669"/>
    <property type="project" value="InterPro"/>
</dbReference>
<evidence type="ECO:0000259" key="9">
    <source>
        <dbReference type="Pfam" id="PF13967"/>
    </source>
</evidence>
<evidence type="ECO:0000256" key="6">
    <source>
        <dbReference type="ARBA" id="ARBA00023136"/>
    </source>
</evidence>
<accession>A0AAD1XY77</accession>
<dbReference type="Pfam" id="PF02714">
    <property type="entry name" value="RSN1_7TM"/>
    <property type="match status" value="2"/>
</dbReference>
<feature type="transmembrane region" description="Helical" evidence="7">
    <location>
        <begin position="6"/>
        <end position="33"/>
    </location>
</feature>
<keyword evidence="6 7" id="KW-0472">Membrane</keyword>
<sequence>MDPELSAIIMTILIYTALSATLIICYAGVLYFWKKKLIRTNSQIERDILDDSLQEDSLSGKIEKVYKRENELNEPLLPENLYSKKDGLTLSNLIKDLTVLGSGSVSKHQKAPEESQRVTFSSDGKGKASTFQKAFHKYKLSRIKEAKKENNFYKLKGFWAFIKGIFLINDKVMSNACSNDAYIYLLYLKWCAMSLFFLSLIGVLLLCPFYYFSSDHENKTFLMNITIIGITKSVPRMWMVFAISIAYSILGYAIVFKFVLNFQEFIYYKEENSKQSEDYKISKRTIMILNLPDYCSVYECNRTLHSFFKNRPDYMSVSTLGCYHPLYQILRDRIKIVSKLINAKSNPKTKQSKIEKLENQRNQKNYEAERALKNGISHNEGIAFVQFSTAKAANDFINNFFSLKRKYSYIQKYEKDQFSDIDYDALKTLPEDFDVCQWEVRIAPPSNDIIWENLSNRNKGIKTLYRFFTWFFLIIISVVLTLPLTFLDKLEPLINFINRYLENDYTTQENFQLYLTPLCLYLTNYILIPTVIIFLLGYEKRSRKSHNAKTKFRKNFFFFIMNQIIVPLAGFKTIKQVYDHFAEVSVAEWPEELSNNVSTSGSFFLRYIIQISLITNTFQLLSLPKLFWDFYSTHTWYLKKIEIKRGDNITEVIERSLYKTLSTKNNLGKRLNSDENADNTAFYFDLAYQQAFSISIFAMVFLFSITNPIILPFGCLFFYLKFCIDKYNIVCIYPLEFHSKGFLRRTICIFMIVSIGIFQISCMGLFISLSDKAFNGAAFIHLILLCVASSFIFSKKPWKPRETKKPDIQLPNLVRMPTRYQYNEKKDDYESVNNSSSDGLGDSDDTRFFDIPRASFGSSSETNPYNILDINLCGSGPIEESKERGFMI</sequence>
<keyword evidence="4 7" id="KW-0812">Transmembrane</keyword>
<evidence type="ECO:0000313" key="11">
    <source>
        <dbReference type="Proteomes" id="UP001295684"/>
    </source>
</evidence>
<feature type="transmembrane region" description="Helical" evidence="7">
    <location>
        <begin position="747"/>
        <end position="767"/>
    </location>
</feature>
<evidence type="ECO:0000256" key="4">
    <source>
        <dbReference type="ARBA" id="ARBA00022692"/>
    </source>
</evidence>
<feature type="transmembrane region" description="Helical" evidence="7">
    <location>
        <begin position="467"/>
        <end position="486"/>
    </location>
</feature>
<feature type="transmembrane region" description="Helical" evidence="7">
    <location>
        <begin position="692"/>
        <end position="720"/>
    </location>
</feature>
<gene>
    <name evidence="10" type="ORF">ECRASSUSDP1_LOCUS22672</name>
</gene>
<dbReference type="PANTHER" id="PTHR13018">
    <property type="entry name" value="PROBABLE MEMBRANE PROTEIN DUF221-RELATED"/>
    <property type="match status" value="1"/>
</dbReference>
<evidence type="ECO:0000256" key="7">
    <source>
        <dbReference type="SAM" id="Phobius"/>
    </source>
</evidence>
<feature type="domain" description="CSC1/OSCA1-like 7TM region" evidence="8">
    <location>
        <begin position="679"/>
        <end position="766"/>
    </location>
</feature>
<reference evidence="10" key="1">
    <citation type="submission" date="2023-07" db="EMBL/GenBank/DDBJ databases">
        <authorList>
            <consortium name="AG Swart"/>
            <person name="Singh M."/>
            <person name="Singh A."/>
            <person name="Seah K."/>
            <person name="Emmerich C."/>
        </authorList>
    </citation>
    <scope>NUCLEOTIDE SEQUENCE</scope>
    <source>
        <strain evidence="10">DP1</strain>
    </source>
</reference>
<name>A0AAD1XY77_EUPCR</name>
<evidence type="ECO:0000259" key="8">
    <source>
        <dbReference type="Pfam" id="PF02714"/>
    </source>
</evidence>
<feature type="transmembrane region" description="Helical" evidence="7">
    <location>
        <begin position="773"/>
        <end position="794"/>
    </location>
</feature>
<feature type="transmembrane region" description="Helical" evidence="7">
    <location>
        <begin position="238"/>
        <end position="260"/>
    </location>
</feature>
<comment type="similarity">
    <text evidence="2">Belongs to the CSC1 (TC 1.A.17) family.</text>
</comment>
<keyword evidence="11" id="KW-1185">Reference proteome</keyword>
<comment type="caution">
    <text evidence="10">The sequence shown here is derived from an EMBL/GenBank/DDBJ whole genome shotgun (WGS) entry which is preliminary data.</text>
</comment>
<evidence type="ECO:0000256" key="1">
    <source>
        <dbReference type="ARBA" id="ARBA00004141"/>
    </source>
</evidence>
<feature type="domain" description="CSC1/OSCA1-like 7TM region" evidence="8">
    <location>
        <begin position="467"/>
        <end position="636"/>
    </location>
</feature>
<dbReference type="AlphaFoldDB" id="A0AAD1XY77"/>
<dbReference type="EMBL" id="CAMPGE010023262">
    <property type="protein sequence ID" value="CAI2381222.1"/>
    <property type="molecule type" value="Genomic_DNA"/>
</dbReference>
<dbReference type="InterPro" id="IPR032880">
    <property type="entry name" value="CSC1/OSCA1-like_N"/>
</dbReference>
<dbReference type="InterPro" id="IPR003864">
    <property type="entry name" value="CSC1/OSCA1-like_7TM"/>
</dbReference>
<evidence type="ECO:0000256" key="3">
    <source>
        <dbReference type="ARBA" id="ARBA00022448"/>
    </source>
</evidence>
<keyword evidence="3" id="KW-0813">Transport</keyword>
<dbReference type="Proteomes" id="UP001295684">
    <property type="component" value="Unassembled WGS sequence"/>
</dbReference>
<feature type="transmembrane region" description="Helical" evidence="7">
    <location>
        <begin position="190"/>
        <end position="212"/>
    </location>
</feature>
<evidence type="ECO:0000256" key="5">
    <source>
        <dbReference type="ARBA" id="ARBA00022989"/>
    </source>
</evidence>
<keyword evidence="5 7" id="KW-1133">Transmembrane helix</keyword>
<proteinExistence type="inferred from homology"/>
<dbReference type="PANTHER" id="PTHR13018:SF5">
    <property type="entry name" value="RE44586P"/>
    <property type="match status" value="1"/>
</dbReference>
<feature type="transmembrane region" description="Helical" evidence="7">
    <location>
        <begin position="514"/>
        <end position="536"/>
    </location>
</feature>
<dbReference type="GO" id="GO:0005886">
    <property type="term" value="C:plasma membrane"/>
    <property type="evidence" value="ECO:0007669"/>
    <property type="project" value="TreeGrafter"/>
</dbReference>
<dbReference type="InterPro" id="IPR045122">
    <property type="entry name" value="Csc1-like"/>
</dbReference>
<evidence type="ECO:0000256" key="2">
    <source>
        <dbReference type="ARBA" id="ARBA00007779"/>
    </source>
</evidence>
<protein>
    <submittedName>
        <fullName evidence="10">Uncharacterized protein</fullName>
    </submittedName>
</protein>
<feature type="transmembrane region" description="Helical" evidence="7">
    <location>
        <begin position="556"/>
        <end position="574"/>
    </location>
</feature>